<proteinExistence type="predicted"/>
<reference evidence="1 2" key="1">
    <citation type="submission" date="2019-06" db="EMBL/GenBank/DDBJ databases">
        <title>Sequencing the genomes of 1000 actinobacteria strains.</title>
        <authorList>
            <person name="Klenk H.-P."/>
        </authorList>
    </citation>
    <scope>NUCLEOTIDE SEQUENCE [LARGE SCALE GENOMIC DNA]</scope>
    <source>
        <strain evidence="1 2">DSM 12335</strain>
    </source>
</reference>
<evidence type="ECO:0000313" key="1">
    <source>
        <dbReference type="EMBL" id="TQL50576.1"/>
    </source>
</evidence>
<dbReference type="EMBL" id="VFOP01000001">
    <property type="protein sequence ID" value="TQL50576.1"/>
    <property type="molecule type" value="Genomic_DNA"/>
</dbReference>
<keyword evidence="2" id="KW-1185">Reference proteome</keyword>
<dbReference type="Proteomes" id="UP000319516">
    <property type="component" value="Unassembled WGS sequence"/>
</dbReference>
<accession>A0A542YR48</accession>
<comment type="caution">
    <text evidence="1">The sequence shown here is derived from an EMBL/GenBank/DDBJ whole genome shotgun (WGS) entry which is preliminary data.</text>
</comment>
<evidence type="ECO:0000313" key="2">
    <source>
        <dbReference type="Proteomes" id="UP000319516"/>
    </source>
</evidence>
<dbReference type="OrthoDB" id="5196626at2"/>
<protein>
    <submittedName>
        <fullName evidence="1">Uncharacterized protein</fullName>
    </submittedName>
</protein>
<gene>
    <name evidence="1" type="ORF">FB467_1688</name>
</gene>
<dbReference type="AlphaFoldDB" id="A0A542YR48"/>
<dbReference type="InterPro" id="IPR043733">
    <property type="entry name" value="DUF5677"/>
</dbReference>
<dbReference type="RefSeq" id="WP_141784698.1">
    <property type="nucleotide sequence ID" value="NZ_BAAAIK010000002.1"/>
</dbReference>
<sequence length="264" mass="29150">MSEPVSGQSLRDVLNELPRMADRDLRTVTTDSELALTHAWFVRCVDSINAALVLHDQGLGRVADPLVRSAMEHAVGMRWLRQLGHDALFALGRSHQRWAANVQSAVAASNEQEKQLGRTEWSPELDAVFDELAAQEIPEGSVDGEWKIENRFKVAKAFDLYVAWLSETATSHATQASAAPYVVVGSDRYHLLRSPRSLGDTLELRCASVAVDAFRSMGEALGSDVWRATVDRLDERLTAALIRATTAGLLDPPSSDDWSSRFEH</sequence>
<name>A0A542YR48_9MICO</name>
<organism evidence="1 2">
    <name type="scientific">Ornithinicoccus hortensis</name>
    <dbReference type="NCBI Taxonomy" id="82346"/>
    <lineage>
        <taxon>Bacteria</taxon>
        <taxon>Bacillati</taxon>
        <taxon>Actinomycetota</taxon>
        <taxon>Actinomycetes</taxon>
        <taxon>Micrococcales</taxon>
        <taxon>Intrasporangiaceae</taxon>
        <taxon>Ornithinicoccus</taxon>
    </lineage>
</organism>
<dbReference type="Pfam" id="PF18928">
    <property type="entry name" value="DUF5677"/>
    <property type="match status" value="1"/>
</dbReference>